<comment type="caution">
    <text evidence="2">The sequence shown here is derived from an EMBL/GenBank/DDBJ whole genome shotgun (WGS) entry which is preliminary data.</text>
</comment>
<dbReference type="Proteomes" id="UP000287033">
    <property type="component" value="Unassembled WGS sequence"/>
</dbReference>
<accession>A0A401TRR6</accession>
<evidence type="ECO:0000313" key="3">
    <source>
        <dbReference type="Proteomes" id="UP000287033"/>
    </source>
</evidence>
<name>A0A401TRR6_CHIPU</name>
<dbReference type="AlphaFoldDB" id="A0A401TRR6"/>
<organism evidence="2 3">
    <name type="scientific">Chiloscyllium punctatum</name>
    <name type="common">Brownbanded bambooshark</name>
    <name type="synonym">Hemiscyllium punctatum</name>
    <dbReference type="NCBI Taxonomy" id="137246"/>
    <lineage>
        <taxon>Eukaryota</taxon>
        <taxon>Metazoa</taxon>
        <taxon>Chordata</taxon>
        <taxon>Craniata</taxon>
        <taxon>Vertebrata</taxon>
        <taxon>Chondrichthyes</taxon>
        <taxon>Elasmobranchii</taxon>
        <taxon>Galeomorphii</taxon>
        <taxon>Galeoidea</taxon>
        <taxon>Orectolobiformes</taxon>
        <taxon>Hemiscylliidae</taxon>
        <taxon>Chiloscyllium</taxon>
    </lineage>
</organism>
<evidence type="ECO:0000313" key="2">
    <source>
        <dbReference type="EMBL" id="GCC45309.1"/>
    </source>
</evidence>
<sequence>KRPSVKPPLPQAPEGRRASVPLPQAPLVDTGGE</sequence>
<feature type="non-terminal residue" evidence="2">
    <location>
        <position position="1"/>
    </location>
</feature>
<evidence type="ECO:0000256" key="1">
    <source>
        <dbReference type="SAM" id="MobiDB-lite"/>
    </source>
</evidence>
<gene>
    <name evidence="2" type="ORF">chiPu_0029190</name>
</gene>
<feature type="compositionally biased region" description="Pro residues" evidence="1">
    <location>
        <begin position="1"/>
        <end position="11"/>
    </location>
</feature>
<proteinExistence type="predicted"/>
<keyword evidence="3" id="KW-1185">Reference proteome</keyword>
<feature type="region of interest" description="Disordered" evidence="1">
    <location>
        <begin position="1"/>
        <end position="33"/>
    </location>
</feature>
<reference evidence="2 3" key="1">
    <citation type="journal article" date="2018" name="Nat. Ecol. Evol.">
        <title>Shark genomes provide insights into elasmobranch evolution and the origin of vertebrates.</title>
        <authorList>
            <person name="Hara Y"/>
            <person name="Yamaguchi K"/>
            <person name="Onimaru K"/>
            <person name="Kadota M"/>
            <person name="Koyanagi M"/>
            <person name="Keeley SD"/>
            <person name="Tatsumi K"/>
            <person name="Tanaka K"/>
            <person name="Motone F"/>
            <person name="Kageyama Y"/>
            <person name="Nozu R"/>
            <person name="Adachi N"/>
            <person name="Nishimura O"/>
            <person name="Nakagawa R"/>
            <person name="Tanegashima C"/>
            <person name="Kiyatake I"/>
            <person name="Matsumoto R"/>
            <person name="Murakumo K"/>
            <person name="Nishida K"/>
            <person name="Terakita A"/>
            <person name="Kuratani S"/>
            <person name="Sato K"/>
            <person name="Hyodo S Kuraku.S."/>
        </authorList>
    </citation>
    <scope>NUCLEOTIDE SEQUENCE [LARGE SCALE GENOMIC DNA]</scope>
</reference>
<protein>
    <submittedName>
        <fullName evidence="2">Uncharacterized protein</fullName>
    </submittedName>
</protein>
<dbReference type="EMBL" id="BEZZ01150488">
    <property type="protein sequence ID" value="GCC45309.1"/>
    <property type="molecule type" value="Genomic_DNA"/>
</dbReference>